<evidence type="ECO:0000256" key="4">
    <source>
        <dbReference type="ARBA" id="ARBA00023235"/>
    </source>
</evidence>
<evidence type="ECO:0000256" key="5">
    <source>
        <dbReference type="HAMAP-Rule" id="MF_01080"/>
    </source>
</evidence>
<dbReference type="InterPro" id="IPR020103">
    <property type="entry name" value="PsdUridine_synth_cat_dom_sf"/>
</dbReference>
<dbReference type="InterPro" id="IPR014780">
    <property type="entry name" value="tRNA_psdUridine_synth_TruB"/>
</dbReference>
<dbReference type="GO" id="GO:0160148">
    <property type="term" value="F:tRNA pseudouridine(55) synthase activity"/>
    <property type="evidence" value="ECO:0007669"/>
    <property type="project" value="UniProtKB-EC"/>
</dbReference>
<evidence type="ECO:0000256" key="1">
    <source>
        <dbReference type="ARBA" id="ARBA00000385"/>
    </source>
</evidence>
<comment type="function">
    <text evidence="5">Responsible for synthesis of pseudouridine from uracil-55 in the psi GC loop of transfer RNAs.</text>
</comment>
<gene>
    <name evidence="5 8" type="primary">truB</name>
    <name evidence="8" type="ORF">H9712_07685</name>
</gene>
<keyword evidence="4 5" id="KW-0413">Isomerase</keyword>
<comment type="catalytic activity">
    <reaction evidence="1 5">
        <text>uridine(55) in tRNA = pseudouridine(55) in tRNA</text>
        <dbReference type="Rhea" id="RHEA:42532"/>
        <dbReference type="Rhea" id="RHEA-COMP:10101"/>
        <dbReference type="Rhea" id="RHEA-COMP:10102"/>
        <dbReference type="ChEBI" id="CHEBI:65314"/>
        <dbReference type="ChEBI" id="CHEBI:65315"/>
        <dbReference type="EC" id="5.4.99.25"/>
    </reaction>
</comment>
<dbReference type="AlphaFoldDB" id="A0A9D2MNA9"/>
<evidence type="ECO:0000313" key="8">
    <source>
        <dbReference type="EMBL" id="HJB80851.1"/>
    </source>
</evidence>
<organism evidence="8 9">
    <name type="scientific">Candidatus Flavonifractor intestinigallinarum</name>
    <dbReference type="NCBI Taxonomy" id="2838586"/>
    <lineage>
        <taxon>Bacteria</taxon>
        <taxon>Bacillati</taxon>
        <taxon>Bacillota</taxon>
        <taxon>Clostridia</taxon>
        <taxon>Eubacteriales</taxon>
        <taxon>Oscillospiraceae</taxon>
        <taxon>Flavonifractor</taxon>
    </lineage>
</organism>
<dbReference type="GO" id="GO:1990481">
    <property type="term" value="P:mRNA pseudouridine synthesis"/>
    <property type="evidence" value="ECO:0007669"/>
    <property type="project" value="TreeGrafter"/>
</dbReference>
<evidence type="ECO:0000256" key="3">
    <source>
        <dbReference type="ARBA" id="ARBA00022694"/>
    </source>
</evidence>
<sequence length="297" mass="32556">MPNGVIIIDKPQEWTSMDICAKLRGIFHEKRIGHGGTLDPMATGVLPVFVGRATRAVEFATEGKKEYIAGLKLGVITNTQDTTGQVLEQRPVQVDRAALEGALAPFRGDILQIPPMYSAIKRDGKKLYELARAGKEVERHPRPVTIYGLEVLEEAPAGFHREADTWYLRVRCSKGTYVRTLCHDIGQALGCGGAMSALRRTEAAGYTLDQAVTLEELQAAPDPAALLHPVDSCFADRPMLLLKSPQAEKKVRNGVALTLPEAPGDGEYRVYGVDREFLALSRVEGNKLTTIKSFFEV</sequence>
<dbReference type="InterPro" id="IPR002501">
    <property type="entry name" value="PsdUridine_synth_N"/>
</dbReference>
<dbReference type="PANTHER" id="PTHR13767">
    <property type="entry name" value="TRNA-PSEUDOURIDINE SYNTHASE"/>
    <property type="match status" value="1"/>
</dbReference>
<dbReference type="Gene3D" id="3.30.2350.10">
    <property type="entry name" value="Pseudouridine synthase"/>
    <property type="match status" value="1"/>
</dbReference>
<dbReference type="Pfam" id="PF01509">
    <property type="entry name" value="TruB_N"/>
    <property type="match status" value="1"/>
</dbReference>
<evidence type="ECO:0000313" key="9">
    <source>
        <dbReference type="Proteomes" id="UP000823921"/>
    </source>
</evidence>
<protein>
    <recommendedName>
        <fullName evidence="5">tRNA pseudouridine synthase B</fullName>
        <ecNumber evidence="5">5.4.99.25</ecNumber>
    </recommendedName>
    <alternativeName>
        <fullName evidence="5">tRNA pseudouridine(55) synthase</fullName>
        <shortName evidence="5">Psi55 synthase</shortName>
    </alternativeName>
    <alternativeName>
        <fullName evidence="5">tRNA pseudouridylate synthase</fullName>
    </alternativeName>
    <alternativeName>
        <fullName evidence="5">tRNA-uridine isomerase</fullName>
    </alternativeName>
</protein>
<dbReference type="Proteomes" id="UP000823921">
    <property type="component" value="Unassembled WGS sequence"/>
</dbReference>
<evidence type="ECO:0000259" key="6">
    <source>
        <dbReference type="Pfam" id="PF01509"/>
    </source>
</evidence>
<feature type="active site" description="Nucleophile" evidence="5">
    <location>
        <position position="39"/>
    </location>
</feature>
<dbReference type="Pfam" id="PF16198">
    <property type="entry name" value="TruB_C_2"/>
    <property type="match status" value="1"/>
</dbReference>
<dbReference type="GO" id="GO:0003723">
    <property type="term" value="F:RNA binding"/>
    <property type="evidence" value="ECO:0007669"/>
    <property type="project" value="InterPro"/>
</dbReference>
<evidence type="ECO:0000256" key="2">
    <source>
        <dbReference type="ARBA" id="ARBA00005642"/>
    </source>
</evidence>
<dbReference type="HAMAP" id="MF_01080">
    <property type="entry name" value="TruB_bact"/>
    <property type="match status" value="1"/>
</dbReference>
<comment type="caution">
    <text evidence="8">The sequence shown here is derived from an EMBL/GenBank/DDBJ whole genome shotgun (WGS) entry which is preliminary data.</text>
</comment>
<dbReference type="SUPFAM" id="SSF55120">
    <property type="entry name" value="Pseudouridine synthase"/>
    <property type="match status" value="1"/>
</dbReference>
<dbReference type="EC" id="5.4.99.25" evidence="5"/>
<dbReference type="GO" id="GO:0031119">
    <property type="term" value="P:tRNA pseudouridine synthesis"/>
    <property type="evidence" value="ECO:0007669"/>
    <property type="project" value="UniProtKB-UniRule"/>
</dbReference>
<dbReference type="NCBIfam" id="TIGR00431">
    <property type="entry name" value="TruB"/>
    <property type="match status" value="1"/>
</dbReference>
<reference evidence="8" key="2">
    <citation type="submission" date="2021-04" db="EMBL/GenBank/DDBJ databases">
        <authorList>
            <person name="Gilroy R."/>
        </authorList>
    </citation>
    <scope>NUCLEOTIDE SEQUENCE</scope>
    <source>
        <strain evidence="8">CHK192-8294</strain>
    </source>
</reference>
<proteinExistence type="inferred from homology"/>
<feature type="domain" description="tRNA pseudouridylate synthase B C-terminal" evidence="7">
    <location>
        <begin position="179"/>
        <end position="220"/>
    </location>
</feature>
<dbReference type="InterPro" id="IPR032819">
    <property type="entry name" value="TruB_C"/>
</dbReference>
<comment type="similarity">
    <text evidence="2 5">Belongs to the pseudouridine synthase TruB family. Type 1 subfamily.</text>
</comment>
<reference evidence="8" key="1">
    <citation type="journal article" date="2021" name="PeerJ">
        <title>Extensive microbial diversity within the chicken gut microbiome revealed by metagenomics and culture.</title>
        <authorList>
            <person name="Gilroy R."/>
            <person name="Ravi A."/>
            <person name="Getino M."/>
            <person name="Pursley I."/>
            <person name="Horton D.L."/>
            <person name="Alikhan N.F."/>
            <person name="Baker D."/>
            <person name="Gharbi K."/>
            <person name="Hall N."/>
            <person name="Watson M."/>
            <person name="Adriaenssens E.M."/>
            <person name="Foster-Nyarko E."/>
            <person name="Jarju S."/>
            <person name="Secka A."/>
            <person name="Antonio M."/>
            <person name="Oren A."/>
            <person name="Chaudhuri R.R."/>
            <person name="La Ragione R."/>
            <person name="Hildebrand F."/>
            <person name="Pallen M.J."/>
        </authorList>
    </citation>
    <scope>NUCLEOTIDE SEQUENCE</scope>
    <source>
        <strain evidence="8">CHK192-8294</strain>
    </source>
</reference>
<dbReference type="CDD" id="cd02573">
    <property type="entry name" value="PseudoU_synth_EcTruB"/>
    <property type="match status" value="1"/>
</dbReference>
<keyword evidence="3 5" id="KW-0819">tRNA processing</keyword>
<accession>A0A9D2MNA9</accession>
<dbReference type="PANTHER" id="PTHR13767:SF2">
    <property type="entry name" value="PSEUDOURIDYLATE SYNTHASE TRUB1"/>
    <property type="match status" value="1"/>
</dbReference>
<dbReference type="EMBL" id="DWXO01000076">
    <property type="protein sequence ID" value="HJB80851.1"/>
    <property type="molecule type" value="Genomic_DNA"/>
</dbReference>
<name>A0A9D2MNA9_9FIRM</name>
<dbReference type="FunFam" id="3.30.2350.10:FF:000011">
    <property type="entry name" value="tRNA pseudouridine synthase B"/>
    <property type="match status" value="1"/>
</dbReference>
<feature type="domain" description="Pseudouridine synthase II N-terminal" evidence="6">
    <location>
        <begin position="24"/>
        <end position="178"/>
    </location>
</feature>
<evidence type="ECO:0000259" key="7">
    <source>
        <dbReference type="Pfam" id="PF16198"/>
    </source>
</evidence>